<comment type="similarity">
    <text evidence="2 10">Belongs to the universal ribosomal protein uS5 family.</text>
</comment>
<comment type="subunit">
    <text evidence="8">Component of the mitochondrial ribosome small subunit (28S) which comprises a 12S rRNA and about 30 distinct proteins.</text>
</comment>
<feature type="region of interest" description="Disordered" evidence="11">
    <location>
        <begin position="19"/>
        <end position="43"/>
    </location>
</feature>
<dbReference type="InterPro" id="IPR000851">
    <property type="entry name" value="Ribosomal_uS5"/>
</dbReference>
<organism evidence="13">
    <name type="scientific">Alona affinis</name>
    <dbReference type="NCBI Taxonomy" id="381656"/>
    <lineage>
        <taxon>Eukaryota</taxon>
        <taxon>Metazoa</taxon>
        <taxon>Ecdysozoa</taxon>
        <taxon>Arthropoda</taxon>
        <taxon>Crustacea</taxon>
        <taxon>Branchiopoda</taxon>
        <taxon>Diplostraca</taxon>
        <taxon>Cladocera</taxon>
        <taxon>Anomopoda</taxon>
        <taxon>Chydoridae</taxon>
        <taxon>Alona</taxon>
    </lineage>
</organism>
<dbReference type="InterPro" id="IPR013810">
    <property type="entry name" value="Ribosomal_uS5_N"/>
</dbReference>
<dbReference type="PANTHER" id="PTHR48277:SF1">
    <property type="entry name" value="MITOCHONDRIAL RIBOSOMAL PROTEIN S5"/>
    <property type="match status" value="1"/>
</dbReference>
<evidence type="ECO:0000256" key="6">
    <source>
        <dbReference type="ARBA" id="ARBA00039335"/>
    </source>
</evidence>
<accession>A0A9N6ZDK0</accession>
<dbReference type="FunFam" id="3.30.230.10:FF:000002">
    <property type="entry name" value="30S ribosomal protein S5"/>
    <property type="match status" value="1"/>
</dbReference>
<dbReference type="GO" id="GO:0005763">
    <property type="term" value="C:mitochondrial small ribosomal subunit"/>
    <property type="evidence" value="ECO:0007669"/>
    <property type="project" value="UniProtKB-ARBA"/>
</dbReference>
<keyword evidence="4" id="KW-0496">Mitochondrion</keyword>
<keyword evidence="3 9" id="KW-0689">Ribosomal protein</keyword>
<dbReference type="Gene3D" id="3.30.230.10">
    <property type="match status" value="1"/>
</dbReference>
<gene>
    <name evidence="13" type="primary">EOG090X0689</name>
</gene>
<dbReference type="SUPFAM" id="SSF54768">
    <property type="entry name" value="dsRNA-binding domain-like"/>
    <property type="match status" value="1"/>
</dbReference>
<proteinExistence type="inferred from homology"/>
<dbReference type="GO" id="GO:0003735">
    <property type="term" value="F:structural constituent of ribosome"/>
    <property type="evidence" value="ECO:0007669"/>
    <property type="project" value="UniProtKB-UniRule"/>
</dbReference>
<dbReference type="AlphaFoldDB" id="A0A9N6ZDK0"/>
<comment type="subcellular location">
    <subcellularLocation>
        <location evidence="1">Mitochondrion</location>
    </subcellularLocation>
</comment>
<evidence type="ECO:0000256" key="8">
    <source>
        <dbReference type="ARBA" id="ARBA00062683"/>
    </source>
</evidence>
<reference evidence="13" key="1">
    <citation type="submission" date="2021-04" db="EMBL/GenBank/DDBJ databases">
        <authorList>
            <person name="Cornetti L."/>
        </authorList>
    </citation>
    <scope>NUCLEOTIDE SEQUENCE</scope>
</reference>
<dbReference type="FunFam" id="3.30.160.20:FF:000022">
    <property type="entry name" value="28S ribosomal protein S5, mitochondrial"/>
    <property type="match status" value="1"/>
</dbReference>
<evidence type="ECO:0000256" key="2">
    <source>
        <dbReference type="ARBA" id="ARBA00008945"/>
    </source>
</evidence>
<dbReference type="SUPFAM" id="SSF54211">
    <property type="entry name" value="Ribosomal protein S5 domain 2-like"/>
    <property type="match status" value="1"/>
</dbReference>
<dbReference type="PROSITE" id="PS50881">
    <property type="entry name" value="S5_DSRBD"/>
    <property type="match status" value="1"/>
</dbReference>
<dbReference type="Gene3D" id="3.30.160.20">
    <property type="match status" value="1"/>
</dbReference>
<dbReference type="InterPro" id="IPR020568">
    <property type="entry name" value="Ribosomal_Su5_D2-typ_SF"/>
</dbReference>
<evidence type="ECO:0000259" key="12">
    <source>
        <dbReference type="PROSITE" id="PS50881"/>
    </source>
</evidence>
<feature type="compositionally biased region" description="Basic residues" evidence="11">
    <location>
        <begin position="26"/>
        <end position="40"/>
    </location>
</feature>
<feature type="domain" description="S5 DRBM" evidence="12">
    <location>
        <begin position="133"/>
        <end position="197"/>
    </location>
</feature>
<dbReference type="InterPro" id="IPR048584">
    <property type="entry name" value="Ribosomal_uS5m_N"/>
</dbReference>
<protein>
    <recommendedName>
        <fullName evidence="6">Small ribosomal subunit protein uS5m</fullName>
    </recommendedName>
    <alternativeName>
        <fullName evidence="7">28S ribosomal protein S5, mitochondrial</fullName>
    </alternativeName>
</protein>
<name>A0A9N6ZDK0_9CRUS</name>
<evidence type="ECO:0000256" key="7">
    <source>
        <dbReference type="ARBA" id="ARBA00041606"/>
    </source>
</evidence>
<evidence type="ECO:0000256" key="10">
    <source>
        <dbReference type="RuleBase" id="RU003823"/>
    </source>
</evidence>
<dbReference type="EMBL" id="OC978129">
    <property type="protein sequence ID" value="CAG4634784.1"/>
    <property type="molecule type" value="Genomic_DNA"/>
</dbReference>
<dbReference type="GO" id="GO:0003723">
    <property type="term" value="F:RNA binding"/>
    <property type="evidence" value="ECO:0007669"/>
    <property type="project" value="InterPro"/>
</dbReference>
<evidence type="ECO:0000256" key="3">
    <source>
        <dbReference type="ARBA" id="ARBA00022980"/>
    </source>
</evidence>
<dbReference type="Pfam" id="PF03719">
    <property type="entry name" value="Ribosomal_S5_C"/>
    <property type="match status" value="1"/>
</dbReference>
<evidence type="ECO:0000313" key="13">
    <source>
        <dbReference type="EMBL" id="CAG4634784.1"/>
    </source>
</evidence>
<dbReference type="GO" id="GO:0006412">
    <property type="term" value="P:translation"/>
    <property type="evidence" value="ECO:0007669"/>
    <property type="project" value="InterPro"/>
</dbReference>
<dbReference type="GO" id="GO:0005743">
    <property type="term" value="C:mitochondrial inner membrane"/>
    <property type="evidence" value="ECO:0007669"/>
    <property type="project" value="UniProtKB-ARBA"/>
</dbReference>
<dbReference type="Pfam" id="PF21251">
    <property type="entry name" value="Ribosomal_uS5m_N"/>
    <property type="match status" value="1"/>
</dbReference>
<dbReference type="Pfam" id="PF00333">
    <property type="entry name" value="Ribosomal_S5"/>
    <property type="match status" value="1"/>
</dbReference>
<dbReference type="PANTHER" id="PTHR48277">
    <property type="entry name" value="MITOCHONDRIAL RIBOSOMAL PROTEIN S5"/>
    <property type="match status" value="1"/>
</dbReference>
<dbReference type="InterPro" id="IPR005324">
    <property type="entry name" value="Ribosomal_uS5_C"/>
</dbReference>
<evidence type="ECO:0000256" key="5">
    <source>
        <dbReference type="ARBA" id="ARBA00023274"/>
    </source>
</evidence>
<evidence type="ECO:0000256" key="1">
    <source>
        <dbReference type="ARBA" id="ARBA00004173"/>
    </source>
</evidence>
<evidence type="ECO:0000256" key="11">
    <source>
        <dbReference type="SAM" id="MobiDB-lite"/>
    </source>
</evidence>
<evidence type="ECO:0000256" key="9">
    <source>
        <dbReference type="PROSITE-ProRule" id="PRU00268"/>
    </source>
</evidence>
<sequence>MALFWRASKLPADSLWKGVTSVSNSGKKRGRGKGMGKKTSRNLNKGQIIGVGKCNMVWPGLNSPIIQGKELIKQKQLPEDPEFQAKLHKLRDSMGSPGIMKLSPLERGWSGTKMPGRTIGPPDPIGEDTFEGFETTVLELKSVSNMKGNLGRVRSTSAFVITGNGNGLAGFGLGKAQVGNAALKKARNRAGQKLMYIERYNNHTVLHDFFTRFNKAKIFVSKKPEGYGLVCHRAIREICKAVGIKDIYAKVEGSSKNIQHVTKAFMIGLLNQKTFDKIAEETKLNVVEFRKERDNYPQVMAKPTEVKSVKTVNDMDLNLFLNDGKVASKKRKVAPFYERLPSWENHLIKTERFRNRDQVRTRLMAQYGEVRSFLADRYPECRQSEFGKKKTEDS</sequence>
<keyword evidence="5 9" id="KW-0687">Ribonucleoprotein</keyword>
<feature type="region of interest" description="Disordered" evidence="11">
    <location>
        <begin position="104"/>
        <end position="125"/>
    </location>
</feature>
<evidence type="ECO:0000256" key="4">
    <source>
        <dbReference type="ARBA" id="ARBA00023128"/>
    </source>
</evidence>
<dbReference type="InterPro" id="IPR014721">
    <property type="entry name" value="Ribsml_uS5_D2-typ_fold_subgr"/>
</dbReference>